<dbReference type="InterPro" id="IPR000914">
    <property type="entry name" value="SBP_5_dom"/>
</dbReference>
<protein>
    <submittedName>
        <fullName evidence="6">Peptide/nickel transport system substrate-binding protein</fullName>
    </submittedName>
</protein>
<keyword evidence="3" id="KW-0813">Transport</keyword>
<name>A0ABY0P0S8_9HYPH</name>
<keyword evidence="4" id="KW-0732">Signal</keyword>
<dbReference type="Gene3D" id="3.40.190.10">
    <property type="entry name" value="Periplasmic binding protein-like II"/>
    <property type="match status" value="1"/>
</dbReference>
<accession>A0ABY0P0S8</accession>
<gene>
    <name evidence="6" type="ORF">SAMN05421844_104446</name>
</gene>
<evidence type="ECO:0000256" key="3">
    <source>
        <dbReference type="ARBA" id="ARBA00022448"/>
    </source>
</evidence>
<evidence type="ECO:0000256" key="4">
    <source>
        <dbReference type="ARBA" id="ARBA00022729"/>
    </source>
</evidence>
<dbReference type="RefSeq" id="WP_091857539.1">
    <property type="nucleotide sequence ID" value="NZ_FNBZ01000004.1"/>
</dbReference>
<evidence type="ECO:0000256" key="1">
    <source>
        <dbReference type="ARBA" id="ARBA00004418"/>
    </source>
</evidence>
<feature type="domain" description="Solute-binding protein family 5" evidence="5">
    <location>
        <begin position="69"/>
        <end position="436"/>
    </location>
</feature>
<comment type="caution">
    <text evidence="6">The sequence shown here is derived from an EMBL/GenBank/DDBJ whole genome shotgun (WGS) entry which is preliminary data.</text>
</comment>
<dbReference type="Proteomes" id="UP000199468">
    <property type="component" value="Unassembled WGS sequence"/>
</dbReference>
<dbReference type="EMBL" id="FNBZ01000004">
    <property type="protein sequence ID" value="SDG59680.1"/>
    <property type="molecule type" value="Genomic_DNA"/>
</dbReference>
<dbReference type="CDD" id="cd08498">
    <property type="entry name" value="PBP2_NikA_DppA_OppA_like_2"/>
    <property type="match status" value="1"/>
</dbReference>
<reference evidence="6 7" key="1">
    <citation type="submission" date="2016-10" db="EMBL/GenBank/DDBJ databases">
        <authorList>
            <person name="Varghese N."/>
            <person name="Submissions S."/>
        </authorList>
    </citation>
    <scope>NUCLEOTIDE SEQUENCE [LARGE SCALE GENOMIC DNA]</scope>
    <source>
        <strain evidence="6 7">DSM 26672</strain>
    </source>
</reference>
<evidence type="ECO:0000259" key="5">
    <source>
        <dbReference type="Pfam" id="PF00496"/>
    </source>
</evidence>
<comment type="subcellular location">
    <subcellularLocation>
        <location evidence="1">Periplasm</location>
    </subcellularLocation>
</comment>
<dbReference type="Pfam" id="PF00496">
    <property type="entry name" value="SBP_bac_5"/>
    <property type="match status" value="1"/>
</dbReference>
<evidence type="ECO:0000313" key="7">
    <source>
        <dbReference type="Proteomes" id="UP000199468"/>
    </source>
</evidence>
<dbReference type="PANTHER" id="PTHR30290">
    <property type="entry name" value="PERIPLASMIC BINDING COMPONENT OF ABC TRANSPORTER"/>
    <property type="match status" value="1"/>
</dbReference>
<sequence length="525" mass="56895">MKQLMRGLLVAGAVMAGAGTGGVQAEPLRIAIGGAFTSMDPHFYNATPNHSVAMHIFDRLVDRAPDVSLKPGLALSWKTISDTVWEFKLRPGVTWHDGKPFTADDVAFTYERARNVPNSPGGFGGFLRAVKKVEVVDPLTLRIDTGEPAPNLPRELAFVPIISRHVGEKATTEDYNTGKAVIGTGPYKFVSYTPGDRVELTRNDAWWGPKQAWDKVTLRMITNAGARVASVLSGDVDVIDTPPAGDLEKLKTDQRVTIATTEGLRVIYLALNSQEPVAATVTANDGKPLPKNPLLDLKVKQALSIAINRGGLADRIMQKTARPTGQWLPPGTYSYAKSVAVPPYDPNKAKALLAEAGFPEGFKLTLFSPNDRYPNDAATAQAIAQMWTRIGVKTAVETLPWSSYVGRGGKQEFGVGLWGWGSPTGEAGYLLSNVVATNTPARGLGVFNYGRYSDPALDKQIVEALATIDDSKREKLFVAATETFARTLPIIPLYILDNAWVTRKGISIDARRDERTLAMDARPAK</sequence>
<dbReference type="PIRSF" id="PIRSF002741">
    <property type="entry name" value="MppA"/>
    <property type="match status" value="1"/>
</dbReference>
<dbReference type="PANTHER" id="PTHR30290:SF9">
    <property type="entry name" value="OLIGOPEPTIDE-BINDING PROTEIN APPA"/>
    <property type="match status" value="1"/>
</dbReference>
<organism evidence="6 7">
    <name type="scientific">Bosea robiniae</name>
    <dbReference type="NCBI Taxonomy" id="1036780"/>
    <lineage>
        <taxon>Bacteria</taxon>
        <taxon>Pseudomonadati</taxon>
        <taxon>Pseudomonadota</taxon>
        <taxon>Alphaproteobacteria</taxon>
        <taxon>Hyphomicrobiales</taxon>
        <taxon>Boseaceae</taxon>
        <taxon>Bosea</taxon>
    </lineage>
</organism>
<comment type="similarity">
    <text evidence="2">Belongs to the bacterial solute-binding protein 5 family.</text>
</comment>
<keyword evidence="7" id="KW-1185">Reference proteome</keyword>
<dbReference type="SUPFAM" id="SSF53850">
    <property type="entry name" value="Periplasmic binding protein-like II"/>
    <property type="match status" value="1"/>
</dbReference>
<dbReference type="InterPro" id="IPR030678">
    <property type="entry name" value="Peptide/Ni-bd"/>
</dbReference>
<dbReference type="Gene3D" id="3.10.105.10">
    <property type="entry name" value="Dipeptide-binding Protein, Domain 3"/>
    <property type="match status" value="1"/>
</dbReference>
<proteinExistence type="inferred from homology"/>
<evidence type="ECO:0000313" key="6">
    <source>
        <dbReference type="EMBL" id="SDG59680.1"/>
    </source>
</evidence>
<dbReference type="InterPro" id="IPR039424">
    <property type="entry name" value="SBP_5"/>
</dbReference>
<dbReference type="Gene3D" id="3.90.76.10">
    <property type="entry name" value="Dipeptide-binding Protein, Domain 1"/>
    <property type="match status" value="1"/>
</dbReference>
<evidence type="ECO:0000256" key="2">
    <source>
        <dbReference type="ARBA" id="ARBA00005695"/>
    </source>
</evidence>